<keyword evidence="2" id="KW-1185">Reference proteome</keyword>
<evidence type="ECO:0008006" key="3">
    <source>
        <dbReference type="Google" id="ProtNLM"/>
    </source>
</evidence>
<dbReference type="Proteomes" id="UP000605733">
    <property type="component" value="Unassembled WGS sequence"/>
</dbReference>
<name>A0ABQ1WQ47_9FLAO</name>
<organism evidence="1 2">
    <name type="scientific">Christiangramia forsetii</name>
    <dbReference type="NCBI Taxonomy" id="411153"/>
    <lineage>
        <taxon>Bacteria</taxon>
        <taxon>Pseudomonadati</taxon>
        <taxon>Bacteroidota</taxon>
        <taxon>Flavobacteriia</taxon>
        <taxon>Flavobacteriales</taxon>
        <taxon>Flavobacteriaceae</taxon>
        <taxon>Christiangramia</taxon>
    </lineage>
</organism>
<reference evidence="2" key="1">
    <citation type="journal article" date="2019" name="Int. J. Syst. Evol. Microbiol.">
        <title>The Global Catalogue of Microorganisms (GCM) 10K type strain sequencing project: providing services to taxonomists for standard genome sequencing and annotation.</title>
        <authorList>
            <consortium name="The Broad Institute Genomics Platform"/>
            <consortium name="The Broad Institute Genome Sequencing Center for Infectious Disease"/>
            <person name="Wu L."/>
            <person name="Ma J."/>
        </authorList>
    </citation>
    <scope>NUCLEOTIDE SEQUENCE [LARGE SCALE GENOMIC DNA]</scope>
    <source>
        <strain evidence="2">CGMCC 1.15422</strain>
    </source>
</reference>
<evidence type="ECO:0000313" key="2">
    <source>
        <dbReference type="Proteomes" id="UP000605733"/>
    </source>
</evidence>
<dbReference type="EMBL" id="BMIX01000006">
    <property type="protein sequence ID" value="GGG41276.1"/>
    <property type="molecule type" value="Genomic_DNA"/>
</dbReference>
<dbReference type="RefSeq" id="WP_011708986.1">
    <property type="nucleotide sequence ID" value="NZ_BMIX01000006.1"/>
</dbReference>
<proteinExistence type="predicted"/>
<gene>
    <name evidence="1" type="ORF">GCM10011532_26260</name>
</gene>
<evidence type="ECO:0000313" key="1">
    <source>
        <dbReference type="EMBL" id="GGG41276.1"/>
    </source>
</evidence>
<sequence length="181" mass="20905">MNGEKLLLNMDLSIAERRFAANLILENQDLLDELIVFINKNESKLALLALRAIEVLAQSHFEIIHKFIPELIHSGKLYSDSSSRRCLAKIYGFAIKENSNKISGFKLTSELKKEIIELSFLWLISIEKTAVKVFSMQNIYDLKMEEHWIAQELIGVIEKEFPNSSQGFKPRAIKILRKLRE</sequence>
<accession>A0ABQ1WQ47</accession>
<comment type="caution">
    <text evidence="1">The sequence shown here is derived from an EMBL/GenBank/DDBJ whole genome shotgun (WGS) entry which is preliminary data.</text>
</comment>
<protein>
    <recommendedName>
        <fullName evidence="3">HEAT repeat domain-containing protein</fullName>
    </recommendedName>
</protein>